<keyword evidence="4" id="KW-0598">Phosphotransferase system</keyword>
<dbReference type="STRING" id="1423719.FC66_GL000963"/>
<evidence type="ECO:0000256" key="2">
    <source>
        <dbReference type="ARBA" id="ARBA00022597"/>
    </source>
</evidence>
<evidence type="ECO:0000256" key="5">
    <source>
        <dbReference type="PIRSR" id="PIRSR000699-1"/>
    </source>
</evidence>
<dbReference type="Gene3D" id="1.20.58.80">
    <property type="entry name" value="Phosphotransferase system, lactose/cellobiose-type IIA subunit"/>
    <property type="match status" value="1"/>
</dbReference>
<proteinExistence type="predicted"/>
<feature type="binding site" evidence="6">
    <location>
        <position position="86"/>
    </location>
    <ligand>
        <name>Mg(2+)</name>
        <dbReference type="ChEBI" id="CHEBI:18420"/>
        <note>ligand shared between all trimeric partners</note>
    </ligand>
</feature>
<evidence type="ECO:0000256" key="4">
    <source>
        <dbReference type="ARBA" id="ARBA00022683"/>
    </source>
</evidence>
<dbReference type="EMBL" id="AZDI01000003">
    <property type="protein sequence ID" value="KRK46002.1"/>
    <property type="molecule type" value="Genomic_DNA"/>
</dbReference>
<reference evidence="8 9" key="1">
    <citation type="journal article" date="2015" name="Genome Announc.">
        <title>Expanding the biotechnology potential of lactobacilli through comparative genomics of 213 strains and associated genera.</title>
        <authorList>
            <person name="Sun Z."/>
            <person name="Harris H.M."/>
            <person name="McCann A."/>
            <person name="Guo C."/>
            <person name="Argimon S."/>
            <person name="Zhang W."/>
            <person name="Yang X."/>
            <person name="Jeffery I.B."/>
            <person name="Cooney J.C."/>
            <person name="Kagawa T.F."/>
            <person name="Liu W."/>
            <person name="Song Y."/>
            <person name="Salvetti E."/>
            <person name="Wrobel A."/>
            <person name="Rasinkangas P."/>
            <person name="Parkhill J."/>
            <person name="Rea M.C."/>
            <person name="O'Sullivan O."/>
            <person name="Ritari J."/>
            <person name="Douillard F.P."/>
            <person name="Paul Ross R."/>
            <person name="Yang R."/>
            <person name="Briner A.E."/>
            <person name="Felis G.E."/>
            <person name="de Vos W.M."/>
            <person name="Barrangou R."/>
            <person name="Klaenhammer T.R."/>
            <person name="Caufield P.W."/>
            <person name="Cui Y."/>
            <person name="Zhang H."/>
            <person name="O'Toole P.W."/>
        </authorList>
    </citation>
    <scope>NUCLEOTIDE SEQUENCE [LARGE SCALE GENOMIC DNA]</scope>
    <source>
        <strain evidence="8 9">DSM 15638</strain>
    </source>
</reference>
<protein>
    <submittedName>
        <fullName evidence="8">Putative cellobiose-specific phosphotransferaseystem, enzyme IIA</fullName>
    </submittedName>
</protein>
<keyword evidence="9" id="KW-1185">Reference proteome</keyword>
<gene>
    <name evidence="8" type="ORF">FC66_GL000963</name>
</gene>
<dbReference type="GO" id="GO:0016740">
    <property type="term" value="F:transferase activity"/>
    <property type="evidence" value="ECO:0007669"/>
    <property type="project" value="UniProtKB-KW"/>
</dbReference>
<dbReference type="GO" id="GO:0046872">
    <property type="term" value="F:metal ion binding"/>
    <property type="evidence" value="ECO:0007669"/>
    <property type="project" value="UniProtKB-KW"/>
</dbReference>
<name>A0A0R1HRM5_9LACO</name>
<dbReference type="AlphaFoldDB" id="A0A0R1HRM5"/>
<comment type="cofactor">
    <cofactor evidence="6">
        <name>Mg(2+)</name>
        <dbReference type="ChEBI" id="CHEBI:18420"/>
    </cofactor>
    <text evidence="6">Binds 1 Mg(2+) ion per trimer.</text>
</comment>
<evidence type="ECO:0000256" key="6">
    <source>
        <dbReference type="PIRSR" id="PIRSR000699-2"/>
    </source>
</evidence>
<evidence type="ECO:0000313" key="8">
    <source>
        <dbReference type="EMBL" id="KRK46002.1"/>
    </source>
</evidence>
<dbReference type="Proteomes" id="UP000051450">
    <property type="component" value="Unassembled WGS sequence"/>
</dbReference>
<dbReference type="Pfam" id="PF02255">
    <property type="entry name" value="PTS_IIA"/>
    <property type="match status" value="1"/>
</dbReference>
<dbReference type="CDD" id="cd00215">
    <property type="entry name" value="PTS_IIA_lac"/>
    <property type="match status" value="1"/>
</dbReference>
<dbReference type="PIRSF" id="PIRSF000699">
    <property type="entry name" value="PTS_IILac_III"/>
    <property type="match status" value="1"/>
</dbReference>
<evidence type="ECO:0000256" key="7">
    <source>
        <dbReference type="PROSITE-ProRule" id="PRU00418"/>
    </source>
</evidence>
<keyword evidence="6" id="KW-0460">Magnesium</keyword>
<dbReference type="InterPro" id="IPR003188">
    <property type="entry name" value="PTS_IIA_lac/cel"/>
</dbReference>
<dbReference type="GO" id="GO:0009401">
    <property type="term" value="P:phosphoenolpyruvate-dependent sugar phosphotransferase system"/>
    <property type="evidence" value="ECO:0007669"/>
    <property type="project" value="UniProtKB-KW"/>
</dbReference>
<feature type="modified residue" description="Phosphohistidine; by HPr" evidence="7">
    <location>
        <position position="83"/>
    </location>
</feature>
<dbReference type="InterPro" id="IPR036542">
    <property type="entry name" value="PTS_IIA_lac/cel_sf"/>
</dbReference>
<organism evidence="8 9">
    <name type="scientific">Dellaglioa algida DSM 15638</name>
    <dbReference type="NCBI Taxonomy" id="1423719"/>
    <lineage>
        <taxon>Bacteria</taxon>
        <taxon>Bacillati</taxon>
        <taxon>Bacillota</taxon>
        <taxon>Bacilli</taxon>
        <taxon>Lactobacillales</taxon>
        <taxon>Lactobacillaceae</taxon>
        <taxon>Dellaglioa</taxon>
    </lineage>
</organism>
<accession>A0A0R1HRM5</accession>
<keyword evidence="3 8" id="KW-0808">Transferase</keyword>
<comment type="caution">
    <text evidence="8">The sequence shown here is derived from an EMBL/GenBank/DDBJ whole genome shotgun (WGS) entry which is preliminary data.</text>
</comment>
<dbReference type="PROSITE" id="PS51095">
    <property type="entry name" value="PTS_EIIA_TYPE_3"/>
    <property type="match status" value="1"/>
</dbReference>
<evidence type="ECO:0000256" key="1">
    <source>
        <dbReference type="ARBA" id="ARBA00022448"/>
    </source>
</evidence>
<keyword evidence="1" id="KW-0813">Transport</keyword>
<evidence type="ECO:0000313" key="9">
    <source>
        <dbReference type="Proteomes" id="UP000051450"/>
    </source>
</evidence>
<sequence>MVTIMNENDAQMQTIMGLIVNGGNAKSDSMEAIHAAKKGDFETAAAKLADADKSLIEAHHSQTAMLTQEASGDPVPVSLLMVHGQDHLMNAITFRDLAGEVVDMYKKIG</sequence>
<dbReference type="PANTHER" id="PTHR34382:SF7">
    <property type="entry name" value="PTS SYSTEM N,N'-DIACETYLCHITOBIOSE-SPECIFIC EIIA COMPONENT"/>
    <property type="match status" value="1"/>
</dbReference>
<feature type="active site" description="Tele-phosphohistidine intermediate" evidence="5">
    <location>
        <position position="83"/>
    </location>
</feature>
<keyword evidence="2" id="KW-0762">Sugar transport</keyword>
<dbReference type="PANTHER" id="PTHR34382">
    <property type="entry name" value="PTS SYSTEM N,N'-DIACETYLCHITOBIOSE-SPECIFIC EIIA COMPONENT"/>
    <property type="match status" value="1"/>
</dbReference>
<keyword evidence="6" id="KW-0479">Metal-binding</keyword>
<evidence type="ECO:0000256" key="3">
    <source>
        <dbReference type="ARBA" id="ARBA00022679"/>
    </source>
</evidence>
<dbReference type="PATRIC" id="fig|1423719.4.peg.980"/>
<dbReference type="SUPFAM" id="SSF46973">
    <property type="entry name" value="Enzyme IIa from lactose specific PTS, IIa-lac"/>
    <property type="match status" value="1"/>
</dbReference>